<gene>
    <name evidence="2" type="ordered locus">DP0676</name>
</gene>
<keyword evidence="3" id="KW-1185">Reference proteome</keyword>
<reference evidence="3" key="1">
    <citation type="journal article" date="2004" name="Environ. Microbiol.">
        <title>The genome of Desulfotalea psychrophila, a sulfate-reducing bacterium from permanently cold Arctic sediments.</title>
        <authorList>
            <person name="Rabus R."/>
            <person name="Ruepp A."/>
            <person name="Frickey T."/>
            <person name="Rattei T."/>
            <person name="Fartmann B."/>
            <person name="Stark M."/>
            <person name="Bauer M."/>
            <person name="Zibat A."/>
            <person name="Lombardot T."/>
            <person name="Becker I."/>
            <person name="Amann J."/>
            <person name="Gellner K."/>
            <person name="Teeling H."/>
            <person name="Leuschner W.D."/>
            <person name="Gloeckner F.-O."/>
            <person name="Lupas A.N."/>
            <person name="Amann R."/>
            <person name="Klenk H.-P."/>
        </authorList>
    </citation>
    <scope>NUCLEOTIDE SEQUENCE [LARGE SCALE GENOMIC DNA]</scope>
    <source>
        <strain evidence="3">DSM 12343 / LSv54</strain>
    </source>
</reference>
<evidence type="ECO:0000313" key="3">
    <source>
        <dbReference type="Proteomes" id="UP000000602"/>
    </source>
</evidence>
<dbReference type="STRING" id="177439.DP0676"/>
<dbReference type="HOGENOM" id="CLU_1194266_0_0_7"/>
<dbReference type="Pfam" id="PF10056">
    <property type="entry name" value="DUF2293"/>
    <property type="match status" value="1"/>
</dbReference>
<dbReference type="KEGG" id="dps:DP0676"/>
<organism evidence="2 3">
    <name type="scientific">Desulfotalea psychrophila (strain LSv54 / DSM 12343)</name>
    <dbReference type="NCBI Taxonomy" id="177439"/>
    <lineage>
        <taxon>Bacteria</taxon>
        <taxon>Pseudomonadati</taxon>
        <taxon>Thermodesulfobacteriota</taxon>
        <taxon>Desulfobulbia</taxon>
        <taxon>Desulfobulbales</taxon>
        <taxon>Desulfocapsaceae</taxon>
        <taxon>Desulfotalea</taxon>
    </lineage>
</organism>
<proteinExistence type="predicted"/>
<sequence>MRWLNMADEKNLVLRLGGNGRTLLTSDGKIVHPPAGWKLLPPGDAGLTRRVKAMGSHWLVQEKRGRRTYSKGIWAKGSHIVHAREEIEAKRATPAYIKKMATDVKRREKKQEEYVDDFHQAILLYLQFHRRHSMIAEKIAGQVARHATPVGSGTVARTQRIPLEKRAEAAVIAWMRHKTTAYDQMSIAQVKGRRREVRRELAHQSVNLLARYRQGDDIPLTCPLYRAVAITSPL</sequence>
<dbReference type="AlphaFoldDB" id="Q6AQG8"/>
<dbReference type="EMBL" id="CR522870">
    <property type="protein sequence ID" value="CAG35405.1"/>
    <property type="molecule type" value="Genomic_DNA"/>
</dbReference>
<evidence type="ECO:0000259" key="1">
    <source>
        <dbReference type="Pfam" id="PF10056"/>
    </source>
</evidence>
<dbReference type="InterPro" id="IPR018744">
    <property type="entry name" value="DUF2293"/>
</dbReference>
<feature type="domain" description="DUF2293" evidence="1">
    <location>
        <begin position="128"/>
        <end position="213"/>
    </location>
</feature>
<dbReference type="eggNOG" id="ENOG502Z94I">
    <property type="taxonomic scope" value="Bacteria"/>
</dbReference>
<dbReference type="Proteomes" id="UP000000602">
    <property type="component" value="Chromosome"/>
</dbReference>
<accession>Q6AQG8</accession>
<protein>
    <recommendedName>
        <fullName evidence="1">DUF2293 domain-containing protein</fullName>
    </recommendedName>
</protein>
<name>Q6AQG8_DESPS</name>
<evidence type="ECO:0000313" key="2">
    <source>
        <dbReference type="EMBL" id="CAG35405.1"/>
    </source>
</evidence>